<dbReference type="Pfam" id="PF05699">
    <property type="entry name" value="Dimer_Tnp_hAT"/>
    <property type="match status" value="1"/>
</dbReference>
<evidence type="ECO:0000313" key="3">
    <source>
        <dbReference type="EMBL" id="KAJ7981105.1"/>
    </source>
</evidence>
<sequence>METDKWGWKHVSVFGGFDKGSGTKRWKCNHCNLRYNGSYSRVRAHLLGFSGVGVKSCPAVDRSLRDAFQRLEEERLAQKKKRTSGTGKPGKRIRTARPNFTCITKEDIDSIVARFFFADGLNVNVLISPYFQEMLKAIAAFGPGYEPPLIGELSESFLSKEKGRIEKSVALVRESWPHTGCTLSCVGVNTMVGSLLINIFVSSPRGLIFMKAVEENDIDFSGNSFSGVLCDAITAVGSANVLQIISHLNHDSKGSESIIFSKFPNIFWSPCSSHSIHLLMEEIAELDWIKPVVLCSKEIEKCIIAFQSNYPSVLAENFKGSSDSLFVKFAPSCYILQRVFELKQELQEIVVSEEWKQWKLNILEDIGSIEASILGADFWSRADFLSQICEPFLRLLAVLNIDRCVMGEVHEWRVQAFDAVRSKGIDVGVLNQLEELLDNRWDVLFSPLHAAGYILNPRYFGRGQTKDKIVMRGWKATLDRYESDSAGRRVLREQLSSYWRSEGSLGEEDAVDCRDKMDPVAWWENFGFETPHLQTLAIKILSQVSSVAMCEEISKDSDIPYQETANRLGVQRVEDLVFIRNNLRLQGPKSGFSSSPSGLKTWDGVHLELTKDGIL</sequence>
<dbReference type="InterPro" id="IPR008906">
    <property type="entry name" value="HATC_C_dom"/>
</dbReference>
<dbReference type="InterPro" id="IPR012337">
    <property type="entry name" value="RNaseH-like_sf"/>
</dbReference>
<gene>
    <name evidence="3" type="ORF">O6P43_000418</name>
</gene>
<name>A0AAD7QGI2_QUISA</name>
<dbReference type="EMBL" id="JARAOO010000001">
    <property type="protein sequence ID" value="KAJ7981105.1"/>
    <property type="molecule type" value="Genomic_DNA"/>
</dbReference>
<accession>A0AAD7QGI2</accession>
<reference evidence="3 4" key="1">
    <citation type="journal article" date="2023" name="Science">
        <title>Elucidation of the pathway for biosynthesis of saponin adjuvants from the soapbark tree.</title>
        <authorList>
            <person name="Reed J."/>
            <person name="Orme A."/>
            <person name="El-Demerdash A."/>
            <person name="Owen C."/>
            <person name="Martin L.B.B."/>
            <person name="Misra R.C."/>
            <person name="Kikuchi S."/>
            <person name="Rejzek M."/>
            <person name="Martin A.C."/>
            <person name="Harkess A."/>
            <person name="Leebens-Mack J."/>
            <person name="Louveau T."/>
            <person name="Stephenson M.J."/>
            <person name="Osbourn A."/>
        </authorList>
    </citation>
    <scope>NUCLEOTIDE SEQUENCE [LARGE SCALE GENOMIC DNA]</scope>
    <source>
        <strain evidence="3">S10</strain>
    </source>
</reference>
<keyword evidence="4" id="KW-1185">Reference proteome</keyword>
<dbReference type="Pfam" id="PF04937">
    <property type="entry name" value="DUF659"/>
    <property type="match status" value="1"/>
</dbReference>
<dbReference type="SUPFAM" id="SSF53098">
    <property type="entry name" value="Ribonuclease H-like"/>
    <property type="match status" value="1"/>
</dbReference>
<dbReference type="GO" id="GO:0046983">
    <property type="term" value="F:protein dimerization activity"/>
    <property type="evidence" value="ECO:0007669"/>
    <property type="project" value="InterPro"/>
</dbReference>
<dbReference type="Proteomes" id="UP001163823">
    <property type="component" value="Chromosome 1"/>
</dbReference>
<comment type="caution">
    <text evidence="3">The sequence shown here is derived from an EMBL/GenBank/DDBJ whole genome shotgun (WGS) entry which is preliminary data.</text>
</comment>
<dbReference type="AlphaFoldDB" id="A0AAD7QGI2"/>
<protein>
    <submittedName>
        <fullName evidence="3">HAT transposon superfamily</fullName>
    </submittedName>
</protein>
<feature type="domain" description="HAT C-terminal dimerisation" evidence="2">
    <location>
        <begin position="509"/>
        <end position="583"/>
    </location>
</feature>
<proteinExistence type="predicted"/>
<evidence type="ECO:0000313" key="4">
    <source>
        <dbReference type="Proteomes" id="UP001163823"/>
    </source>
</evidence>
<dbReference type="KEGG" id="qsa:O6P43_000418"/>
<feature type="domain" description="DUF659" evidence="1">
    <location>
        <begin position="151"/>
        <end position="299"/>
    </location>
</feature>
<evidence type="ECO:0000259" key="2">
    <source>
        <dbReference type="Pfam" id="PF05699"/>
    </source>
</evidence>
<dbReference type="PANTHER" id="PTHR32166">
    <property type="entry name" value="OSJNBA0013A04.12 PROTEIN"/>
    <property type="match status" value="1"/>
</dbReference>
<dbReference type="InterPro" id="IPR007021">
    <property type="entry name" value="DUF659"/>
</dbReference>
<dbReference type="PANTHER" id="PTHR32166:SF85">
    <property type="entry name" value="DIMERIZATION, PUTATIVE-RELATED"/>
    <property type="match status" value="1"/>
</dbReference>
<evidence type="ECO:0000259" key="1">
    <source>
        <dbReference type="Pfam" id="PF04937"/>
    </source>
</evidence>
<organism evidence="3 4">
    <name type="scientific">Quillaja saponaria</name>
    <name type="common">Soap bark tree</name>
    <dbReference type="NCBI Taxonomy" id="32244"/>
    <lineage>
        <taxon>Eukaryota</taxon>
        <taxon>Viridiplantae</taxon>
        <taxon>Streptophyta</taxon>
        <taxon>Embryophyta</taxon>
        <taxon>Tracheophyta</taxon>
        <taxon>Spermatophyta</taxon>
        <taxon>Magnoliopsida</taxon>
        <taxon>eudicotyledons</taxon>
        <taxon>Gunneridae</taxon>
        <taxon>Pentapetalae</taxon>
        <taxon>rosids</taxon>
        <taxon>fabids</taxon>
        <taxon>Fabales</taxon>
        <taxon>Quillajaceae</taxon>
        <taxon>Quillaja</taxon>
    </lineage>
</organism>